<dbReference type="GO" id="GO:0016874">
    <property type="term" value="F:ligase activity"/>
    <property type="evidence" value="ECO:0007669"/>
    <property type="project" value="UniProtKB-KW"/>
</dbReference>
<reference evidence="1" key="1">
    <citation type="submission" date="2020-11" db="EMBL/GenBank/DDBJ databases">
        <title>Nocardioides sp. CBS4Y-1, whole genome shotgun sequence.</title>
        <authorList>
            <person name="Tuo L."/>
        </authorList>
    </citation>
    <scope>NUCLEOTIDE SEQUENCE</scope>
    <source>
        <strain evidence="1">CBS4Y-1</strain>
    </source>
</reference>
<dbReference type="Gene3D" id="3.90.1140.10">
    <property type="entry name" value="Cyclic phosphodiesterase"/>
    <property type="match status" value="1"/>
</dbReference>
<dbReference type="SUPFAM" id="SSF55144">
    <property type="entry name" value="LigT-like"/>
    <property type="match status" value="1"/>
</dbReference>
<sequence>MPKLHSLELVPDDEGQEAVRAQWQALLDAGLPSQAQHRSPSNAPHVSVVEAARLPDEAIDVARVRLAGLLPVTVRVGGVLVLGTGPRVTLARPVGLDDDVQRRALAVRAQVRDRAHGGWLPHLTLARRLPAEDLPRALAVLAKCGPPERVVLAELRRWNPDRGHVTAL</sequence>
<dbReference type="InterPro" id="IPR009097">
    <property type="entry name" value="Cyclic_Pdiesterase"/>
</dbReference>
<dbReference type="RefSeq" id="WP_194503367.1">
    <property type="nucleotide sequence ID" value="NZ_JADIVZ010000004.1"/>
</dbReference>
<keyword evidence="1" id="KW-0436">Ligase</keyword>
<organism evidence="1 2">
    <name type="scientific">Nocardioides acrostichi</name>
    <dbReference type="NCBI Taxonomy" id="2784339"/>
    <lineage>
        <taxon>Bacteria</taxon>
        <taxon>Bacillati</taxon>
        <taxon>Actinomycetota</taxon>
        <taxon>Actinomycetes</taxon>
        <taxon>Propionibacteriales</taxon>
        <taxon>Nocardioidaceae</taxon>
        <taxon>Nocardioides</taxon>
    </lineage>
</organism>
<name>A0A930YD48_9ACTN</name>
<evidence type="ECO:0000313" key="1">
    <source>
        <dbReference type="EMBL" id="MBF4162114.1"/>
    </source>
</evidence>
<dbReference type="Pfam" id="PF13563">
    <property type="entry name" value="2_5_RNA_ligase2"/>
    <property type="match status" value="1"/>
</dbReference>
<dbReference type="AlphaFoldDB" id="A0A930YD48"/>
<evidence type="ECO:0000313" key="2">
    <source>
        <dbReference type="Proteomes" id="UP000656804"/>
    </source>
</evidence>
<accession>A0A930YD48</accession>
<dbReference type="Proteomes" id="UP000656804">
    <property type="component" value="Unassembled WGS sequence"/>
</dbReference>
<keyword evidence="2" id="KW-1185">Reference proteome</keyword>
<dbReference type="EMBL" id="JADIVZ010000004">
    <property type="protein sequence ID" value="MBF4162114.1"/>
    <property type="molecule type" value="Genomic_DNA"/>
</dbReference>
<proteinExistence type="predicted"/>
<comment type="caution">
    <text evidence="1">The sequence shown here is derived from an EMBL/GenBank/DDBJ whole genome shotgun (WGS) entry which is preliminary data.</text>
</comment>
<gene>
    <name evidence="1" type="ORF">ISG29_10450</name>
</gene>
<protein>
    <submittedName>
        <fullName evidence="1">2'-5' RNA ligase family protein</fullName>
    </submittedName>
</protein>